<dbReference type="SUPFAM" id="SSF56322">
    <property type="entry name" value="ADC synthase"/>
    <property type="match status" value="1"/>
</dbReference>
<feature type="domain" description="Anthranilate synthase component I N-terminal" evidence="4">
    <location>
        <begin position="25"/>
        <end position="166"/>
    </location>
</feature>
<dbReference type="InterPro" id="IPR015890">
    <property type="entry name" value="Chorismate_C"/>
</dbReference>
<keyword evidence="5" id="KW-0032">Aminotransferase</keyword>
<evidence type="ECO:0000256" key="1">
    <source>
        <dbReference type="ARBA" id="ARBA00013139"/>
    </source>
</evidence>
<dbReference type="InterPro" id="IPR019999">
    <property type="entry name" value="Anth_synth_I-like"/>
</dbReference>
<evidence type="ECO:0000313" key="6">
    <source>
        <dbReference type="Proteomes" id="UP001155587"/>
    </source>
</evidence>
<dbReference type="PANTHER" id="PTHR11236:SF50">
    <property type="entry name" value="AMINODEOXYCHORISMATE SYNTHASE COMPONENT 1"/>
    <property type="match status" value="1"/>
</dbReference>
<accession>A0A9X3CT97</accession>
<evidence type="ECO:0000256" key="2">
    <source>
        <dbReference type="ARBA" id="ARBA00022679"/>
    </source>
</evidence>
<sequence length="464" mass="51965">MNTKELQPIQFLDVPYQEDLAKHYFAAIEAQPWSMLLKSSSLNHENGRFDILVSNPIATLVTHDSTTTLTHDAVIDPSHSRQETIVSHSQQDPFLLVESAIQDHIGPINYDSKWPFLGGALGYFAYDLGRRVEDLPELSRHDIHAPDMAVGIYDWALIVDHQDKEAVVIGRHANEKLKWLQAQKTAPIAPFTRTSDWLTNMCHTDYATKFSAVQQYLQAGDCYQINLAQRWQADYQGSEWQAFLKLDQQNQAPFSAFIRLDDIAVLSVSPERFLQVNDKQIETKPIKGTRPRSLDSKQDQANAVELVNAEKDQAENLMIVDLLRNDIGRVAKPGSVKVPKLFAIESFPAVHHLVSTITATLDDKFNAIDLLRASFPGGSITGAPKIRAMEIIEELEPHRRHIYCGSIGYISAHGVMDTSITIRTLAAYEGKLHAWAGGGIVADSQCEAEYQETFDKLAKILPIL</sequence>
<feature type="domain" description="Chorismate-utilising enzyme C-terminal" evidence="3">
    <location>
        <begin position="204"/>
        <end position="456"/>
    </location>
</feature>
<dbReference type="GO" id="GO:0000162">
    <property type="term" value="P:L-tryptophan biosynthetic process"/>
    <property type="evidence" value="ECO:0007669"/>
    <property type="project" value="TreeGrafter"/>
</dbReference>
<dbReference type="Proteomes" id="UP001155587">
    <property type="component" value="Unassembled WGS sequence"/>
</dbReference>
<evidence type="ECO:0000259" key="3">
    <source>
        <dbReference type="Pfam" id="PF00425"/>
    </source>
</evidence>
<dbReference type="NCBIfam" id="TIGR00553">
    <property type="entry name" value="pabB"/>
    <property type="match status" value="1"/>
</dbReference>
<dbReference type="Pfam" id="PF00425">
    <property type="entry name" value="Chorismate_bind"/>
    <property type="match status" value="1"/>
</dbReference>
<dbReference type="PRINTS" id="PR00095">
    <property type="entry name" value="ANTSNTHASEI"/>
</dbReference>
<dbReference type="EC" id="2.6.1.85" evidence="1"/>
<proteinExistence type="predicted"/>
<dbReference type="InterPro" id="IPR005801">
    <property type="entry name" value="ADC_synthase"/>
</dbReference>
<dbReference type="Gene3D" id="3.60.120.10">
    <property type="entry name" value="Anthranilate synthase"/>
    <property type="match status" value="1"/>
</dbReference>
<reference evidence="5" key="1">
    <citation type="submission" date="2022-02" db="EMBL/GenBank/DDBJ databases">
        <title>Vibrio sp. nov, a new bacterium isolated from seawater.</title>
        <authorList>
            <person name="Yuan Y."/>
        </authorList>
    </citation>
    <scope>NUCLEOTIDE SEQUENCE</scope>
    <source>
        <strain evidence="5">ZSDZ65</strain>
    </source>
</reference>
<evidence type="ECO:0000259" key="4">
    <source>
        <dbReference type="Pfam" id="PF04715"/>
    </source>
</evidence>
<dbReference type="GO" id="GO:0046820">
    <property type="term" value="F:4-amino-4-deoxychorismate synthase activity"/>
    <property type="evidence" value="ECO:0007669"/>
    <property type="project" value="UniProtKB-EC"/>
</dbReference>
<name>A0A9X3CT97_9VIBR</name>
<dbReference type="InterPro" id="IPR005802">
    <property type="entry name" value="ADC_synth_comp_1"/>
</dbReference>
<dbReference type="AlphaFoldDB" id="A0A9X3CT97"/>
<keyword evidence="6" id="KW-1185">Reference proteome</keyword>
<dbReference type="RefSeq" id="WP_265676668.1">
    <property type="nucleotide sequence ID" value="NZ_JAKRRY010000031.1"/>
</dbReference>
<comment type="caution">
    <text evidence="5">The sequence shown here is derived from an EMBL/GenBank/DDBJ whole genome shotgun (WGS) entry which is preliminary data.</text>
</comment>
<dbReference type="InterPro" id="IPR006805">
    <property type="entry name" value="Anth_synth_I_N"/>
</dbReference>
<evidence type="ECO:0000313" key="5">
    <source>
        <dbReference type="EMBL" id="MCW8348105.1"/>
    </source>
</evidence>
<dbReference type="GO" id="GO:0009396">
    <property type="term" value="P:folic acid-containing compound biosynthetic process"/>
    <property type="evidence" value="ECO:0007669"/>
    <property type="project" value="InterPro"/>
</dbReference>
<keyword evidence="2 5" id="KW-0808">Transferase</keyword>
<protein>
    <recommendedName>
        <fullName evidence="1">aminodeoxychorismate synthase</fullName>
        <ecNumber evidence="1">2.6.1.85</ecNumber>
    </recommendedName>
</protein>
<dbReference type="EMBL" id="JAKRRY010000031">
    <property type="protein sequence ID" value="MCW8348105.1"/>
    <property type="molecule type" value="Genomic_DNA"/>
</dbReference>
<organism evidence="5 6">
    <name type="scientific">Vibrio qingdaonensis</name>
    <dbReference type="NCBI Taxonomy" id="2829491"/>
    <lineage>
        <taxon>Bacteria</taxon>
        <taxon>Pseudomonadati</taxon>
        <taxon>Pseudomonadota</taxon>
        <taxon>Gammaproteobacteria</taxon>
        <taxon>Vibrionales</taxon>
        <taxon>Vibrionaceae</taxon>
        <taxon>Vibrio</taxon>
    </lineage>
</organism>
<dbReference type="Pfam" id="PF04715">
    <property type="entry name" value="Anth_synt_I_N"/>
    <property type="match status" value="1"/>
</dbReference>
<gene>
    <name evidence="5" type="primary">pabB</name>
    <name evidence="5" type="ORF">MD535_19120</name>
</gene>
<dbReference type="PANTHER" id="PTHR11236">
    <property type="entry name" value="AMINOBENZOATE/ANTHRANILATE SYNTHASE"/>
    <property type="match status" value="1"/>
</dbReference>